<keyword evidence="6" id="KW-1015">Disulfide bond</keyword>
<evidence type="ECO:0000256" key="6">
    <source>
        <dbReference type="ARBA" id="ARBA00023157"/>
    </source>
</evidence>
<dbReference type="Gene3D" id="1.20.1150.12">
    <property type="entry name" value="Endoplasmic reticulum resident protein 29, C-terminal domain"/>
    <property type="match status" value="1"/>
</dbReference>
<dbReference type="NCBIfam" id="TIGR01126">
    <property type="entry name" value="pdi_dom"/>
    <property type="match status" value="2"/>
</dbReference>
<organism evidence="12 13">
    <name type="scientific">Mucor saturninus</name>
    <dbReference type="NCBI Taxonomy" id="64648"/>
    <lineage>
        <taxon>Eukaryota</taxon>
        <taxon>Fungi</taxon>
        <taxon>Fungi incertae sedis</taxon>
        <taxon>Mucoromycota</taxon>
        <taxon>Mucoromycotina</taxon>
        <taxon>Mucoromycetes</taxon>
        <taxon>Mucorales</taxon>
        <taxon>Mucorineae</taxon>
        <taxon>Mucoraceae</taxon>
        <taxon>Mucor</taxon>
    </lineage>
</organism>
<feature type="signal peptide" evidence="10">
    <location>
        <begin position="1"/>
        <end position="19"/>
    </location>
</feature>
<keyword evidence="5" id="KW-0677">Repeat</keyword>
<evidence type="ECO:0000256" key="8">
    <source>
        <dbReference type="ARBA" id="ARBA00023284"/>
    </source>
</evidence>
<dbReference type="InterPro" id="IPR036249">
    <property type="entry name" value="Thioredoxin-like_sf"/>
</dbReference>
<protein>
    <recommendedName>
        <fullName evidence="3">protein disulfide-isomerase</fullName>
        <ecNumber evidence="3">5.3.4.1</ecNumber>
    </recommendedName>
</protein>
<dbReference type="EMBL" id="JAEPRD010000078">
    <property type="protein sequence ID" value="KAG2200825.1"/>
    <property type="molecule type" value="Genomic_DNA"/>
</dbReference>
<dbReference type="InterPro" id="IPR051063">
    <property type="entry name" value="PDI"/>
</dbReference>
<dbReference type="Pfam" id="PF00085">
    <property type="entry name" value="Thioredoxin"/>
    <property type="match status" value="2"/>
</dbReference>
<feature type="chain" id="PRO_5034873473" description="protein disulfide-isomerase" evidence="10">
    <location>
        <begin position="20"/>
        <end position="452"/>
    </location>
</feature>
<evidence type="ECO:0000313" key="12">
    <source>
        <dbReference type="EMBL" id="KAG2200825.1"/>
    </source>
</evidence>
<dbReference type="EC" id="5.3.4.1" evidence="3"/>
<dbReference type="InterPro" id="IPR017937">
    <property type="entry name" value="Thioredoxin_CS"/>
</dbReference>
<evidence type="ECO:0000256" key="2">
    <source>
        <dbReference type="ARBA" id="ARBA00006347"/>
    </source>
</evidence>
<keyword evidence="13" id="KW-1185">Reference proteome</keyword>
<dbReference type="PROSITE" id="PS00194">
    <property type="entry name" value="THIOREDOXIN_1"/>
    <property type="match status" value="2"/>
</dbReference>
<dbReference type="GO" id="GO:0003756">
    <property type="term" value="F:protein disulfide isomerase activity"/>
    <property type="evidence" value="ECO:0007669"/>
    <property type="project" value="UniProtKB-EC"/>
</dbReference>
<sequence length="452" mass="49776">MSFFKKLFFLLVAINTAFLSYDYYQGGQIGFNLVENAKQLNKEKLASYLVEIKSTTPEKLAGHVNNAFAQLKNVNSATDVLQLIREKTSVGNGAGSGKNTVEYEGNVVILTDGNFKTVMDGSKPALVEFYAPWCGHCKNLAPVWTQLADAFSHQKANVVVAKIDADTHRETGTLFGVQGFPTLKWFPQGVNSPQGVEDYKGGRDLTSLANFIREKTGISPRIKSQKSDVVELNTKNFHQVALNPNKNVIVEFYASWCGHCKTLAPIWEKVASTFANEENCVVAKIDADLERDIGTEFDISGFPTIKFFPAGETEPVAYEGGRSEQAFVDFLNKKCGTHRVVGGGLEPVAGRIHKLDTLAIQFIKDAAAREKIQAEAAQHAKEIGTRYANYYAKIMEKVSQHGEDFLNTEKARLAKIANSDDVATSKLDDFNIRKNILAAFDKKATPVAETTV</sequence>
<dbReference type="InterPro" id="IPR011679">
    <property type="entry name" value="ERp29_C"/>
</dbReference>
<evidence type="ECO:0000256" key="4">
    <source>
        <dbReference type="ARBA" id="ARBA00022729"/>
    </source>
</evidence>
<dbReference type="GO" id="GO:0005783">
    <property type="term" value="C:endoplasmic reticulum"/>
    <property type="evidence" value="ECO:0007669"/>
    <property type="project" value="InterPro"/>
</dbReference>
<dbReference type="InterPro" id="IPR013766">
    <property type="entry name" value="Thioredoxin_domain"/>
</dbReference>
<evidence type="ECO:0000256" key="10">
    <source>
        <dbReference type="SAM" id="SignalP"/>
    </source>
</evidence>
<dbReference type="PANTHER" id="PTHR45672">
    <property type="entry name" value="PROTEIN DISULFIDE-ISOMERASE C17H9.14C-RELATED"/>
    <property type="match status" value="1"/>
</dbReference>
<dbReference type="PROSITE" id="PS51352">
    <property type="entry name" value="THIOREDOXIN_2"/>
    <property type="match status" value="2"/>
</dbReference>
<dbReference type="Pfam" id="PF07749">
    <property type="entry name" value="ERp29"/>
    <property type="match status" value="1"/>
</dbReference>
<keyword evidence="7" id="KW-0413">Isomerase</keyword>
<evidence type="ECO:0000259" key="11">
    <source>
        <dbReference type="PROSITE" id="PS51352"/>
    </source>
</evidence>
<gene>
    <name evidence="12" type="ORF">INT47_001356</name>
</gene>
<dbReference type="CDD" id="cd00238">
    <property type="entry name" value="ERp29c"/>
    <property type="match status" value="1"/>
</dbReference>
<dbReference type="OrthoDB" id="10264505at2759"/>
<dbReference type="GO" id="GO:0006457">
    <property type="term" value="P:protein folding"/>
    <property type="evidence" value="ECO:0007669"/>
    <property type="project" value="TreeGrafter"/>
</dbReference>
<evidence type="ECO:0000256" key="1">
    <source>
        <dbReference type="ARBA" id="ARBA00001182"/>
    </source>
</evidence>
<evidence type="ECO:0000313" key="13">
    <source>
        <dbReference type="Proteomes" id="UP000603453"/>
    </source>
</evidence>
<proteinExistence type="inferred from homology"/>
<keyword evidence="4 10" id="KW-0732">Signal</keyword>
<dbReference type="SUPFAM" id="SSF47933">
    <property type="entry name" value="ERP29 C domain-like"/>
    <property type="match status" value="1"/>
</dbReference>
<comment type="caution">
    <text evidence="12">The sequence shown here is derived from an EMBL/GenBank/DDBJ whole genome shotgun (WGS) entry which is preliminary data.</text>
</comment>
<dbReference type="SUPFAM" id="SSF52833">
    <property type="entry name" value="Thioredoxin-like"/>
    <property type="match status" value="2"/>
</dbReference>
<comment type="catalytic activity">
    <reaction evidence="1">
        <text>Catalyzes the rearrangement of -S-S- bonds in proteins.</text>
        <dbReference type="EC" id="5.3.4.1"/>
    </reaction>
</comment>
<feature type="domain" description="Thioredoxin" evidence="11">
    <location>
        <begin position="220"/>
        <end position="368"/>
    </location>
</feature>
<evidence type="ECO:0000256" key="7">
    <source>
        <dbReference type="ARBA" id="ARBA00023235"/>
    </source>
</evidence>
<dbReference type="Gene3D" id="3.40.30.10">
    <property type="entry name" value="Glutaredoxin"/>
    <property type="match status" value="2"/>
</dbReference>
<name>A0A8H7UYU4_9FUNG</name>
<dbReference type="CDD" id="cd02998">
    <property type="entry name" value="PDI_a_ERp38"/>
    <property type="match status" value="2"/>
</dbReference>
<dbReference type="AlphaFoldDB" id="A0A8H7UYU4"/>
<accession>A0A8H7UYU4</accession>
<dbReference type="FunFam" id="3.40.30.10:FF:000032">
    <property type="entry name" value="Protein disulfide-isomerase A6 homolog"/>
    <property type="match status" value="1"/>
</dbReference>
<dbReference type="InterPro" id="IPR005788">
    <property type="entry name" value="PDI_thioredoxin-like_dom"/>
</dbReference>
<evidence type="ECO:0000256" key="5">
    <source>
        <dbReference type="ARBA" id="ARBA00022737"/>
    </source>
</evidence>
<dbReference type="PRINTS" id="PR00421">
    <property type="entry name" value="THIOREDOXIN"/>
</dbReference>
<evidence type="ECO:0000256" key="9">
    <source>
        <dbReference type="RuleBase" id="RU004208"/>
    </source>
</evidence>
<dbReference type="Proteomes" id="UP000603453">
    <property type="component" value="Unassembled WGS sequence"/>
</dbReference>
<feature type="domain" description="Thioredoxin" evidence="11">
    <location>
        <begin position="88"/>
        <end position="217"/>
    </location>
</feature>
<evidence type="ECO:0000256" key="3">
    <source>
        <dbReference type="ARBA" id="ARBA00012723"/>
    </source>
</evidence>
<comment type="similarity">
    <text evidence="2 9">Belongs to the protein disulfide isomerase family.</text>
</comment>
<dbReference type="PANTHER" id="PTHR45672:SF11">
    <property type="entry name" value="PROTEIN DISULFIDE-ISOMERASE C17H9.14C"/>
    <property type="match status" value="1"/>
</dbReference>
<reference evidence="12" key="1">
    <citation type="submission" date="2020-12" db="EMBL/GenBank/DDBJ databases">
        <title>Metabolic potential, ecology and presence of endohyphal bacteria is reflected in genomic diversity of Mucoromycotina.</title>
        <authorList>
            <person name="Muszewska A."/>
            <person name="Okrasinska A."/>
            <person name="Steczkiewicz K."/>
            <person name="Drgas O."/>
            <person name="Orlowska M."/>
            <person name="Perlinska-Lenart U."/>
            <person name="Aleksandrzak-Piekarczyk T."/>
            <person name="Szatraj K."/>
            <person name="Zielenkiewicz U."/>
            <person name="Pilsyk S."/>
            <person name="Malc E."/>
            <person name="Mieczkowski P."/>
            <person name="Kruszewska J.S."/>
            <person name="Biernat P."/>
            <person name="Pawlowska J."/>
        </authorList>
    </citation>
    <scope>NUCLEOTIDE SEQUENCE</scope>
    <source>
        <strain evidence="12">WA0000017839</strain>
    </source>
</reference>
<keyword evidence="8" id="KW-0676">Redox-active center</keyword>
<dbReference type="InterPro" id="IPR036356">
    <property type="entry name" value="ERp29_C_sf"/>
</dbReference>